<comment type="caution">
    <text evidence="2">The sequence shown here is derived from an EMBL/GenBank/DDBJ whole genome shotgun (WGS) entry which is preliminary data.</text>
</comment>
<evidence type="ECO:0000313" key="3">
    <source>
        <dbReference type="Proteomes" id="UP000606870"/>
    </source>
</evidence>
<sequence>MRKGTILMNIRTFSLDRENFKAFCYLLIFSLVYVLPIILANFYYIDDLGRLLTGRTGWDGDGRPLVSLLSIILSDGKPLMDMSPWIQILATIVLDYALIFFAKKIIPAASALKIFGVAACGYLNLFMLENLSYKYDSLGMMLALSIFLILFALPDSLGNKKICLASCIAVLLSLCLYQAASGAYISLAIVECVWLLYTKVKGNAIIQRILLRAFSMLLGGLLYRFIVVPYYMSDNGYASAHVSLLNPLSGQGLQTWYANISAFFSLYVDYSVTIGIMGMLLLLVVYGALGHISWVVWTGRGTSIPIKLVSVIFILMVPFLLLGATIFTLTLLKEPVIAPRVMISFTVFALFMGLMLYHVSEIKKGFYFLLVVSLACTLSFSSYYGNLLKQQDKINTQVATYLVYDINQIETQKGKKFNEVTFIGTSPESQALILAKKKRPLFSRLIPIYMNNNWYWGGQYLSCFRTSTVKLKSGGADAAAIQALTPVRNNEFYKLYEKDNSLIIQYLSE</sequence>
<feature type="transmembrane region" description="Helical" evidence="1">
    <location>
        <begin position="366"/>
        <end position="385"/>
    </location>
</feature>
<dbReference type="Pfam" id="PF14264">
    <property type="entry name" value="Glucos_trans_II"/>
    <property type="match status" value="1"/>
</dbReference>
<feature type="transmembrane region" description="Helical" evidence="1">
    <location>
        <begin position="337"/>
        <end position="359"/>
    </location>
</feature>
<feature type="transmembrane region" description="Helical" evidence="1">
    <location>
        <begin position="138"/>
        <end position="157"/>
    </location>
</feature>
<keyword evidence="3" id="KW-1185">Reference proteome</keyword>
<keyword evidence="1" id="KW-0812">Transmembrane</keyword>
<dbReference type="Proteomes" id="UP000606870">
    <property type="component" value="Unassembled WGS sequence"/>
</dbReference>
<protein>
    <submittedName>
        <fullName evidence="2">Glucosyltransferase domain-containing protein</fullName>
    </submittedName>
</protein>
<accession>A0ABR6VGG3</accession>
<feature type="transmembrane region" description="Helical" evidence="1">
    <location>
        <begin position="20"/>
        <end position="45"/>
    </location>
</feature>
<feature type="transmembrane region" description="Helical" evidence="1">
    <location>
        <begin position="209"/>
        <end position="232"/>
    </location>
</feature>
<dbReference type="EMBL" id="JACOGK010000008">
    <property type="protein sequence ID" value="MBC3536403.1"/>
    <property type="molecule type" value="Genomic_DNA"/>
</dbReference>
<name>A0ABR6VGG3_9FIRM</name>
<keyword evidence="1" id="KW-0472">Membrane</keyword>
<reference evidence="2 3" key="1">
    <citation type="submission" date="2020-08" db="EMBL/GenBank/DDBJ databases">
        <authorList>
            <person name="Liu C."/>
            <person name="Sun Q."/>
        </authorList>
    </citation>
    <scope>NUCLEOTIDE SEQUENCE [LARGE SCALE GENOMIC DNA]</scope>
    <source>
        <strain evidence="2 3">NSJ-59</strain>
    </source>
</reference>
<proteinExistence type="predicted"/>
<organism evidence="2 3">
    <name type="scientific">Megasphaera hominis</name>
    <dbReference type="NCBI Taxonomy" id="159836"/>
    <lineage>
        <taxon>Bacteria</taxon>
        <taxon>Bacillati</taxon>
        <taxon>Bacillota</taxon>
        <taxon>Negativicutes</taxon>
        <taxon>Veillonellales</taxon>
        <taxon>Veillonellaceae</taxon>
        <taxon>Megasphaera</taxon>
    </lineage>
</organism>
<evidence type="ECO:0000256" key="1">
    <source>
        <dbReference type="SAM" id="Phobius"/>
    </source>
</evidence>
<feature type="transmembrane region" description="Helical" evidence="1">
    <location>
        <begin position="84"/>
        <end position="102"/>
    </location>
</feature>
<gene>
    <name evidence="2" type="ORF">H8J70_03945</name>
</gene>
<evidence type="ECO:0000313" key="2">
    <source>
        <dbReference type="EMBL" id="MBC3536403.1"/>
    </source>
</evidence>
<feature type="transmembrane region" description="Helical" evidence="1">
    <location>
        <begin position="169"/>
        <end position="197"/>
    </location>
</feature>
<keyword evidence="1" id="KW-1133">Transmembrane helix</keyword>
<dbReference type="InterPro" id="IPR025686">
    <property type="entry name" value="Glucos_trans_II"/>
</dbReference>
<feature type="transmembrane region" description="Helical" evidence="1">
    <location>
        <begin position="308"/>
        <end position="331"/>
    </location>
</feature>
<feature type="transmembrane region" description="Helical" evidence="1">
    <location>
        <begin position="274"/>
        <end position="296"/>
    </location>
</feature>